<dbReference type="GO" id="GO:0030490">
    <property type="term" value="P:maturation of SSU-rRNA"/>
    <property type="evidence" value="ECO:0007669"/>
    <property type="project" value="TreeGrafter"/>
</dbReference>
<dbReference type="InterPro" id="IPR036390">
    <property type="entry name" value="WH_DNA-bd_sf"/>
</dbReference>
<evidence type="ECO:0000256" key="9">
    <source>
        <dbReference type="ARBA" id="ARBA00022840"/>
    </source>
</evidence>
<feature type="compositionally biased region" description="Acidic residues" evidence="15">
    <location>
        <begin position="311"/>
        <end position="320"/>
    </location>
</feature>
<keyword evidence="8" id="KW-0418">Kinase</keyword>
<evidence type="ECO:0000256" key="6">
    <source>
        <dbReference type="ARBA" id="ARBA00022723"/>
    </source>
</evidence>
<evidence type="ECO:0000256" key="8">
    <source>
        <dbReference type="ARBA" id="ARBA00022777"/>
    </source>
</evidence>
<evidence type="ECO:0000256" key="3">
    <source>
        <dbReference type="ARBA" id="ARBA00012513"/>
    </source>
</evidence>
<feature type="compositionally biased region" description="Acidic residues" evidence="15">
    <location>
        <begin position="459"/>
        <end position="468"/>
    </location>
</feature>
<evidence type="ECO:0000256" key="11">
    <source>
        <dbReference type="ARBA" id="ARBA00047899"/>
    </source>
</evidence>
<keyword evidence="9" id="KW-0067">ATP-binding</keyword>
<dbReference type="CDD" id="cd05144">
    <property type="entry name" value="RIO2_C"/>
    <property type="match status" value="1"/>
</dbReference>
<dbReference type="SUPFAM" id="SSF56112">
    <property type="entry name" value="Protein kinase-like (PK-like)"/>
    <property type="match status" value="1"/>
</dbReference>
<comment type="cofactor">
    <cofactor evidence="1">
        <name>Mg(2+)</name>
        <dbReference type="ChEBI" id="CHEBI:18420"/>
    </cofactor>
</comment>
<dbReference type="Gene3D" id="3.30.200.20">
    <property type="entry name" value="Phosphorylase Kinase, domain 1"/>
    <property type="match status" value="1"/>
</dbReference>
<keyword evidence="7" id="KW-0547">Nucleotide-binding</keyword>
<comment type="similarity">
    <text evidence="2">Belongs to the protein kinase superfamily. RIO-type Ser/Thr kinase family.</text>
</comment>
<feature type="compositionally biased region" description="Basic and acidic residues" evidence="15">
    <location>
        <begin position="493"/>
        <end position="528"/>
    </location>
</feature>
<evidence type="ECO:0000256" key="13">
    <source>
        <dbReference type="ARBA" id="ARBA00068353"/>
    </source>
</evidence>
<dbReference type="SUPFAM" id="SSF46785">
    <property type="entry name" value="Winged helix' DNA-binding domain"/>
    <property type="match status" value="1"/>
</dbReference>
<evidence type="ECO:0000256" key="7">
    <source>
        <dbReference type="ARBA" id="ARBA00022741"/>
    </source>
</evidence>
<name>A0AAX4KMD2_9TREE</name>
<comment type="catalytic activity">
    <reaction evidence="11">
        <text>L-threonyl-[protein] + ATP = O-phospho-L-threonyl-[protein] + ADP + H(+)</text>
        <dbReference type="Rhea" id="RHEA:46608"/>
        <dbReference type="Rhea" id="RHEA-COMP:11060"/>
        <dbReference type="Rhea" id="RHEA-COMP:11605"/>
        <dbReference type="ChEBI" id="CHEBI:15378"/>
        <dbReference type="ChEBI" id="CHEBI:30013"/>
        <dbReference type="ChEBI" id="CHEBI:30616"/>
        <dbReference type="ChEBI" id="CHEBI:61977"/>
        <dbReference type="ChEBI" id="CHEBI:456216"/>
        <dbReference type="EC" id="2.7.11.1"/>
    </reaction>
</comment>
<keyword evidence="4" id="KW-0723">Serine/threonine-protein kinase</keyword>
<reference evidence="17 18" key="1">
    <citation type="submission" date="2024-01" db="EMBL/GenBank/DDBJ databases">
        <title>Comparative genomics of Cryptococcus and Kwoniella reveals pathogenesis evolution and contrasting modes of karyotype evolution via chromosome fusion or intercentromeric recombination.</title>
        <authorList>
            <person name="Coelho M.A."/>
            <person name="David-Palma M."/>
            <person name="Shea T."/>
            <person name="Bowers K."/>
            <person name="McGinley-Smith S."/>
            <person name="Mohammad A.W."/>
            <person name="Gnirke A."/>
            <person name="Yurkov A.M."/>
            <person name="Nowrousian M."/>
            <person name="Sun S."/>
            <person name="Cuomo C.A."/>
            <person name="Heitman J."/>
        </authorList>
    </citation>
    <scope>NUCLEOTIDE SEQUENCE [LARGE SCALE GENOMIC DNA]</scope>
    <source>
        <strain evidence="17 18">PYCC6329</strain>
    </source>
</reference>
<dbReference type="GO" id="GO:0004674">
    <property type="term" value="F:protein serine/threonine kinase activity"/>
    <property type="evidence" value="ECO:0007669"/>
    <property type="project" value="UniProtKB-KW"/>
</dbReference>
<dbReference type="FunFam" id="3.30.200.20:FF:000052">
    <property type="entry name" value="Serine/threonine-protein kinase RIO2"/>
    <property type="match status" value="1"/>
</dbReference>
<evidence type="ECO:0000256" key="10">
    <source>
        <dbReference type="ARBA" id="ARBA00022842"/>
    </source>
</evidence>
<dbReference type="Pfam" id="PF01163">
    <property type="entry name" value="RIO1"/>
    <property type="match status" value="1"/>
</dbReference>
<evidence type="ECO:0000256" key="1">
    <source>
        <dbReference type="ARBA" id="ARBA00001946"/>
    </source>
</evidence>
<dbReference type="RefSeq" id="XP_066085061.1">
    <property type="nucleotide sequence ID" value="XM_066228964.1"/>
</dbReference>
<feature type="region of interest" description="Disordered" evidence="15">
    <location>
        <begin position="369"/>
        <end position="421"/>
    </location>
</feature>
<dbReference type="InterPro" id="IPR015285">
    <property type="entry name" value="RIO2_wHTH_N"/>
</dbReference>
<dbReference type="Proteomes" id="UP001358614">
    <property type="component" value="Chromosome 1"/>
</dbReference>
<dbReference type="GO" id="GO:0046872">
    <property type="term" value="F:metal ion binding"/>
    <property type="evidence" value="ECO:0007669"/>
    <property type="project" value="UniProtKB-KW"/>
</dbReference>
<evidence type="ECO:0000313" key="18">
    <source>
        <dbReference type="Proteomes" id="UP001358614"/>
    </source>
</evidence>
<feature type="domain" description="RIO kinase" evidence="16">
    <location>
        <begin position="65"/>
        <end position="294"/>
    </location>
</feature>
<dbReference type="SMART" id="SM00090">
    <property type="entry name" value="RIO"/>
    <property type="match status" value="1"/>
</dbReference>
<dbReference type="GO" id="GO:0030688">
    <property type="term" value="C:preribosome, small subunit precursor"/>
    <property type="evidence" value="ECO:0007669"/>
    <property type="project" value="TreeGrafter"/>
</dbReference>
<dbReference type="GO" id="GO:0005634">
    <property type="term" value="C:nucleus"/>
    <property type="evidence" value="ECO:0007669"/>
    <property type="project" value="TreeGrafter"/>
</dbReference>
<proteinExistence type="inferred from homology"/>
<dbReference type="InterPro" id="IPR011009">
    <property type="entry name" value="Kinase-like_dom_sf"/>
</dbReference>
<sequence length="562" mass="63814">MKLDATDLRYISADEFRVLSAVEIGSKNHEVVPTSLIAELSGIRGGNVNKALGELAKRNLVGRSQNIKYDGYRLTYGGLDYLALRTFSRRKLPSVHSVGTRVGVGKESDIMIVADESGEKRILKMHRLGRISFRAIKSKRDYLGKRKSASWMYMSRLSAQKEFAFMKALYQHDFPVPVPIDQARHCVVMSLIDGYPLRAIEQCDDPADLYSKLMELIVRLAHAGLIHGDFNEFNIMIQRKTGEPVVIDFPQMVSTRHENAEYFFNRDVNCIRRFFRRRFRYEGLSWPTWKDVLEVEDEEEEKEDKELGPISEEDEEEGEEETKGVEEQVVTVAEENKAESSKTAQKRLRIDLEVEASGFGRALQRELEDYMLEVQDLPPSDDEDEDDDDEDEDEDELDEEEEEGEVAQADSSAPFDEAAFQAEMSARLEAIRLNKALGNDDPDDLELDHGSEHSLSDLSESDSEDSDDSVGPAQTDYTSYMPSQRNTRRHHDRIQIKKLGDTAKKGSDVIKETVARQVSKERQMTERKYHSKSGGAKPGKRKGSKWKNSDKYATGGGKDGGW</sequence>
<feature type="region of interest" description="Disordered" evidence="15">
    <location>
        <begin position="437"/>
        <end position="562"/>
    </location>
</feature>
<dbReference type="InterPro" id="IPR018935">
    <property type="entry name" value="RIO_kinase_CS"/>
</dbReference>
<organism evidence="17 18">
    <name type="scientific">Kwoniella europaea PYCC6329</name>
    <dbReference type="NCBI Taxonomy" id="1423913"/>
    <lineage>
        <taxon>Eukaryota</taxon>
        <taxon>Fungi</taxon>
        <taxon>Dikarya</taxon>
        <taxon>Basidiomycota</taxon>
        <taxon>Agaricomycotina</taxon>
        <taxon>Tremellomycetes</taxon>
        <taxon>Tremellales</taxon>
        <taxon>Cryptococcaceae</taxon>
        <taxon>Kwoniella</taxon>
    </lineage>
</organism>
<protein>
    <recommendedName>
        <fullName evidence="13">Serine/threonine-protein kinase RIO2</fullName>
        <ecNumber evidence="3">2.7.11.1</ecNumber>
    </recommendedName>
    <alternativeName>
        <fullName evidence="14">Serine/threonine-protein kinase rio2</fullName>
    </alternativeName>
</protein>
<dbReference type="InterPro" id="IPR018934">
    <property type="entry name" value="RIO_dom"/>
</dbReference>
<feature type="region of interest" description="Disordered" evidence="15">
    <location>
        <begin position="296"/>
        <end position="326"/>
    </location>
</feature>
<gene>
    <name evidence="17" type="ORF">V865_005191</name>
</gene>
<dbReference type="GO" id="GO:0005829">
    <property type="term" value="C:cytosol"/>
    <property type="evidence" value="ECO:0007669"/>
    <property type="project" value="TreeGrafter"/>
</dbReference>
<dbReference type="InterPro" id="IPR030484">
    <property type="entry name" value="Rio2"/>
</dbReference>
<dbReference type="PANTHER" id="PTHR45852">
    <property type="entry name" value="SER/THR-PROTEIN KINASE RIO2"/>
    <property type="match status" value="1"/>
</dbReference>
<dbReference type="InterPro" id="IPR036388">
    <property type="entry name" value="WH-like_DNA-bd_sf"/>
</dbReference>
<evidence type="ECO:0000313" key="17">
    <source>
        <dbReference type="EMBL" id="WWD07094.1"/>
    </source>
</evidence>
<dbReference type="FunFam" id="1.10.510.10:FF:001094">
    <property type="entry name" value="RIO kinase 2"/>
    <property type="match status" value="1"/>
</dbReference>
<evidence type="ECO:0000256" key="14">
    <source>
        <dbReference type="ARBA" id="ARBA00068837"/>
    </source>
</evidence>
<dbReference type="EC" id="2.7.11.1" evidence="3"/>
<dbReference type="PROSITE" id="PS01245">
    <property type="entry name" value="RIO1"/>
    <property type="match status" value="1"/>
</dbReference>
<dbReference type="AlphaFoldDB" id="A0AAX4KMD2"/>
<dbReference type="FunFam" id="1.10.10.10:FF:000053">
    <property type="entry name" value="Serine/threonine-protein kinase RIO2"/>
    <property type="match status" value="1"/>
</dbReference>
<dbReference type="PANTHER" id="PTHR45852:SF1">
    <property type="entry name" value="SERINE_THREONINE-PROTEIN KINASE RIO2"/>
    <property type="match status" value="1"/>
</dbReference>
<dbReference type="GO" id="GO:0005524">
    <property type="term" value="F:ATP binding"/>
    <property type="evidence" value="ECO:0007669"/>
    <property type="project" value="UniProtKB-KW"/>
</dbReference>
<dbReference type="GeneID" id="91103992"/>
<accession>A0AAX4KMD2</accession>
<feature type="compositionally biased region" description="Acidic residues" evidence="15">
    <location>
        <begin position="379"/>
        <end position="405"/>
    </location>
</feature>
<evidence type="ECO:0000256" key="4">
    <source>
        <dbReference type="ARBA" id="ARBA00022527"/>
    </source>
</evidence>
<evidence type="ECO:0000256" key="2">
    <source>
        <dbReference type="ARBA" id="ARBA00009196"/>
    </source>
</evidence>
<feature type="compositionally biased region" description="Polar residues" evidence="15">
    <location>
        <begin position="475"/>
        <end position="485"/>
    </location>
</feature>
<keyword evidence="10" id="KW-0460">Magnesium</keyword>
<dbReference type="Gene3D" id="1.10.510.10">
    <property type="entry name" value="Transferase(Phosphotransferase) domain 1"/>
    <property type="match status" value="1"/>
</dbReference>
<dbReference type="InterPro" id="IPR000687">
    <property type="entry name" value="RIO_kinase"/>
</dbReference>
<keyword evidence="5" id="KW-0808">Transferase</keyword>
<keyword evidence="6" id="KW-0479">Metal-binding</keyword>
<evidence type="ECO:0000256" key="15">
    <source>
        <dbReference type="SAM" id="MobiDB-lite"/>
    </source>
</evidence>
<comment type="catalytic activity">
    <reaction evidence="12">
        <text>L-seryl-[protein] + ATP = O-phospho-L-seryl-[protein] + ADP + H(+)</text>
        <dbReference type="Rhea" id="RHEA:17989"/>
        <dbReference type="Rhea" id="RHEA-COMP:9863"/>
        <dbReference type="Rhea" id="RHEA-COMP:11604"/>
        <dbReference type="ChEBI" id="CHEBI:15378"/>
        <dbReference type="ChEBI" id="CHEBI:29999"/>
        <dbReference type="ChEBI" id="CHEBI:30616"/>
        <dbReference type="ChEBI" id="CHEBI:83421"/>
        <dbReference type="ChEBI" id="CHEBI:456216"/>
        <dbReference type="EC" id="2.7.11.1"/>
    </reaction>
</comment>
<dbReference type="KEGG" id="ker:91103992"/>
<dbReference type="Gene3D" id="1.10.10.10">
    <property type="entry name" value="Winged helix-like DNA-binding domain superfamily/Winged helix DNA-binding domain"/>
    <property type="match status" value="1"/>
</dbReference>
<evidence type="ECO:0000256" key="5">
    <source>
        <dbReference type="ARBA" id="ARBA00022679"/>
    </source>
</evidence>
<keyword evidence="18" id="KW-1185">Reference proteome</keyword>
<dbReference type="Pfam" id="PF09202">
    <property type="entry name" value="Rio2_N"/>
    <property type="match status" value="1"/>
</dbReference>
<evidence type="ECO:0000259" key="16">
    <source>
        <dbReference type="SMART" id="SM00090"/>
    </source>
</evidence>
<evidence type="ECO:0000256" key="12">
    <source>
        <dbReference type="ARBA" id="ARBA00048679"/>
    </source>
</evidence>
<dbReference type="EMBL" id="CP144089">
    <property type="protein sequence ID" value="WWD07094.1"/>
    <property type="molecule type" value="Genomic_DNA"/>
</dbReference>